<dbReference type="Proteomes" id="UP000026249">
    <property type="component" value="Unassembled WGS sequence"/>
</dbReference>
<dbReference type="PANTHER" id="PTHR11070">
    <property type="entry name" value="UVRD / RECB / PCRA DNA HELICASE FAMILY MEMBER"/>
    <property type="match status" value="1"/>
</dbReference>
<comment type="caution">
    <text evidence="19">The sequence shown here is derived from an EMBL/GenBank/DDBJ whole genome shotgun (WGS) entry which is preliminary data.</text>
</comment>
<evidence type="ECO:0000256" key="4">
    <source>
        <dbReference type="ARBA" id="ARBA00022801"/>
    </source>
</evidence>
<evidence type="ECO:0000256" key="6">
    <source>
        <dbReference type="ARBA" id="ARBA00022839"/>
    </source>
</evidence>
<keyword evidence="5 15" id="KW-0347">Helicase</keyword>
<dbReference type="GO" id="GO:0005524">
    <property type="term" value="F:ATP binding"/>
    <property type="evidence" value="ECO:0007669"/>
    <property type="project" value="UniProtKB-UniRule"/>
</dbReference>
<dbReference type="Pfam" id="PF00580">
    <property type="entry name" value="UvrD-helicase"/>
    <property type="match status" value="1"/>
</dbReference>
<dbReference type="InterPro" id="IPR027417">
    <property type="entry name" value="P-loop_NTPase"/>
</dbReference>
<evidence type="ECO:0000256" key="8">
    <source>
        <dbReference type="ARBA" id="ARBA00023125"/>
    </source>
</evidence>
<dbReference type="PANTHER" id="PTHR11070:SF2">
    <property type="entry name" value="ATP-DEPENDENT DNA HELICASE SRS2"/>
    <property type="match status" value="1"/>
</dbReference>
<evidence type="ECO:0000259" key="18">
    <source>
        <dbReference type="PROSITE" id="PS51217"/>
    </source>
</evidence>
<dbReference type="GO" id="GO:0003677">
    <property type="term" value="F:DNA binding"/>
    <property type="evidence" value="ECO:0007669"/>
    <property type="project" value="UniProtKB-KW"/>
</dbReference>
<dbReference type="STRING" id="1454373.ACMU_01665"/>
<keyword evidence="3" id="KW-0227">DNA damage</keyword>
<dbReference type="SUPFAM" id="SSF52980">
    <property type="entry name" value="Restriction endonuclease-like"/>
    <property type="match status" value="1"/>
</dbReference>
<keyword evidence="20" id="KW-1185">Reference proteome</keyword>
<keyword evidence="2 15" id="KW-0547">Nucleotide-binding</keyword>
<evidence type="ECO:0000256" key="12">
    <source>
        <dbReference type="ARBA" id="ARBA00034808"/>
    </source>
</evidence>
<dbReference type="InterPro" id="IPR011335">
    <property type="entry name" value="Restrct_endonuc-II-like"/>
</dbReference>
<evidence type="ECO:0000256" key="14">
    <source>
        <dbReference type="ARBA" id="ARBA00048988"/>
    </source>
</evidence>
<evidence type="ECO:0000256" key="9">
    <source>
        <dbReference type="ARBA" id="ARBA00023204"/>
    </source>
</evidence>
<evidence type="ECO:0000259" key="17">
    <source>
        <dbReference type="PROSITE" id="PS51198"/>
    </source>
</evidence>
<comment type="catalytic activity">
    <reaction evidence="14">
        <text>ATP + H2O = ADP + phosphate + H(+)</text>
        <dbReference type="Rhea" id="RHEA:13065"/>
        <dbReference type="ChEBI" id="CHEBI:15377"/>
        <dbReference type="ChEBI" id="CHEBI:15378"/>
        <dbReference type="ChEBI" id="CHEBI:30616"/>
        <dbReference type="ChEBI" id="CHEBI:43474"/>
        <dbReference type="ChEBI" id="CHEBI:456216"/>
        <dbReference type="EC" id="5.6.2.4"/>
    </reaction>
</comment>
<gene>
    <name evidence="19" type="ORF">ACMU_01665</name>
</gene>
<dbReference type="GO" id="GO:0005829">
    <property type="term" value="C:cytosol"/>
    <property type="evidence" value="ECO:0007669"/>
    <property type="project" value="TreeGrafter"/>
</dbReference>
<evidence type="ECO:0000256" key="10">
    <source>
        <dbReference type="ARBA" id="ARBA00023235"/>
    </source>
</evidence>
<dbReference type="SUPFAM" id="SSF52540">
    <property type="entry name" value="P-loop containing nucleoside triphosphate hydrolases"/>
    <property type="match status" value="1"/>
</dbReference>
<keyword evidence="10" id="KW-0413">Isomerase</keyword>
<dbReference type="PROSITE" id="PS51198">
    <property type="entry name" value="UVRD_HELICASE_ATP_BIND"/>
    <property type="match status" value="1"/>
</dbReference>
<dbReference type="Gene3D" id="3.40.50.300">
    <property type="entry name" value="P-loop containing nucleotide triphosphate hydrolases"/>
    <property type="match status" value="4"/>
</dbReference>
<dbReference type="InterPro" id="IPR014016">
    <property type="entry name" value="UvrD-like_ATP-bd"/>
</dbReference>
<dbReference type="GO" id="GO:0004527">
    <property type="term" value="F:exonuclease activity"/>
    <property type="evidence" value="ECO:0007669"/>
    <property type="project" value="UniProtKB-KW"/>
</dbReference>
<dbReference type="GO" id="GO:0033202">
    <property type="term" value="C:DNA helicase complex"/>
    <property type="evidence" value="ECO:0007669"/>
    <property type="project" value="TreeGrafter"/>
</dbReference>
<dbReference type="InterPro" id="IPR011604">
    <property type="entry name" value="PDDEXK-like_dom_sf"/>
</dbReference>
<dbReference type="NCBIfam" id="TIGR02784">
    <property type="entry name" value="addA_alphas"/>
    <property type="match status" value="1"/>
</dbReference>
<dbReference type="EC" id="5.6.2.4" evidence="12"/>
<accession>A0A037ZQT4</accession>
<dbReference type="GO" id="GO:0000725">
    <property type="term" value="P:recombinational repair"/>
    <property type="evidence" value="ECO:0007669"/>
    <property type="project" value="TreeGrafter"/>
</dbReference>
<feature type="domain" description="UvrD-like helicase ATP-binding" evidence="17">
    <location>
        <begin position="3"/>
        <end position="478"/>
    </location>
</feature>
<dbReference type="GO" id="GO:0043138">
    <property type="term" value="F:3'-5' DNA helicase activity"/>
    <property type="evidence" value="ECO:0007669"/>
    <property type="project" value="UniProtKB-EC"/>
</dbReference>
<evidence type="ECO:0000256" key="11">
    <source>
        <dbReference type="ARBA" id="ARBA00034617"/>
    </source>
</evidence>
<feature type="domain" description="UvrD-like helicase C-terminal" evidence="18">
    <location>
        <begin position="503"/>
        <end position="775"/>
    </location>
</feature>
<evidence type="ECO:0000313" key="19">
    <source>
        <dbReference type="EMBL" id="KAJ57227.1"/>
    </source>
</evidence>
<evidence type="ECO:0000256" key="16">
    <source>
        <dbReference type="SAM" id="MobiDB-lite"/>
    </source>
</evidence>
<keyword evidence="8" id="KW-0238">DNA-binding</keyword>
<dbReference type="OrthoDB" id="9810135at2"/>
<evidence type="ECO:0000256" key="5">
    <source>
        <dbReference type="ARBA" id="ARBA00022806"/>
    </source>
</evidence>
<dbReference type="Pfam" id="PF12705">
    <property type="entry name" value="PDDEXK_1"/>
    <property type="match status" value="1"/>
</dbReference>
<evidence type="ECO:0000313" key="20">
    <source>
        <dbReference type="Proteomes" id="UP000026249"/>
    </source>
</evidence>
<sequence length="1112" mass="121682">MKRDPATERQVQAADPMASTWLSANAGSGKTRVLTDRVARLLLSGVRPQHILCLTYTKAAASEMQNRLFKRLGEWAMLDEGTLRANLEQLGLDDRVDSATIAEARRLFARAIETPGGLKIQTIHSFCASLLRRFPLEAGVSPQFTEMDDRTAAQLHADIVEHIAEDQPDLFARFATWFTGDSLHSLTSEITKNADELRHPADAARVFSALNLSGDVDEAAIIDTALNGSESAFLAEFVPVLASQSAMYAKFGAALAAVQIAPLNDDGFAQLCDLFLQKSGTEKGQSKSSRWPQSNHKKVREALEPWLPQIHAWMDRVAAANAQLRALTTAHKTLALHEFAASFITAYDSAKQARGWLDFDDLITKTRDLLVRPGVAEWVLYRLDGGIDHILVDEAQDTSPLQWQVIDLLAQEFTAGQGARGDTQRTIFVVGDKKQSIYSFQGADPGGFDRMQDHFGQRLIQVGAGLTPLQLEYSFRSAPAILRVVDQTFLTERQGVGDFVSHHAFKETLPGRVDLWPPVEKAEADEAGDWTDPVDLPTPEHHTRRLATQIATEILRLTQEESLFDGKTARPVQPGDVLILMQRRSQLFHEVIRACKTAGLPIAGADRLKIGGELAVKDIMALLSFLALPEDSLSLASALKSPLFGWDEDQLFRLAAPRREAHLWPTLRAKRATHAATTDVLDDLLGAADFLRPYELIERILTRHGGRKRLIARLGDEAIDGIDALLSMALSYERQDVPSLTGFIQWMASDDPEIKRQLDSAGNRVRVMTVHGSKGLEAPIVFLPDTGKRRTNIREEILKGADGLPLWKPNADMAASQITDARNALAAKEAEERQRLLYVAMTRAEQWLIVGVGGDHDDPAAWYTQIAAGMEGAGAVRHDFGFGEGQRYQTGDWVAASREGPASTPETALTLPEWAKTGVEPPPRPPLPKAPSDLGGAKALPGTEAEAPGGTEYGSALHLLLEYLPEAPRDTWQMLADSNLPPELADAALADAVALLDNPKLSQVFGPDSRAEVPLTAMLSELGEQIMGAVDRLIVTPEKVTAVDFKSNRITPDSPKAVPEGILRQMGAYAVALRKIFPDRDVETAILWTRPGNLMPLPSQLVVDALERAATS</sequence>
<keyword evidence="7 15" id="KW-0067">ATP-binding</keyword>
<keyword evidence="4 15" id="KW-0378">Hydrolase</keyword>
<keyword evidence="1" id="KW-0540">Nuclease</keyword>
<feature type="binding site" evidence="15">
    <location>
        <begin position="24"/>
        <end position="31"/>
    </location>
    <ligand>
        <name>ATP</name>
        <dbReference type="ChEBI" id="CHEBI:30616"/>
    </ligand>
</feature>
<dbReference type="RefSeq" id="WP_035255496.1">
    <property type="nucleotide sequence ID" value="NZ_JFKE01000001.1"/>
</dbReference>
<evidence type="ECO:0000256" key="1">
    <source>
        <dbReference type="ARBA" id="ARBA00022722"/>
    </source>
</evidence>
<dbReference type="Pfam" id="PF13361">
    <property type="entry name" value="UvrD_C"/>
    <property type="match status" value="1"/>
</dbReference>
<evidence type="ECO:0000256" key="15">
    <source>
        <dbReference type="PROSITE-ProRule" id="PRU00560"/>
    </source>
</evidence>
<name>A0A037ZQT4_9RHOB</name>
<dbReference type="InterPro" id="IPR014151">
    <property type="entry name" value="DNA_helicase_AddA"/>
</dbReference>
<keyword evidence="6" id="KW-0269">Exonuclease</keyword>
<dbReference type="InterPro" id="IPR000212">
    <property type="entry name" value="DNA_helicase_UvrD/REP"/>
</dbReference>
<evidence type="ECO:0000256" key="7">
    <source>
        <dbReference type="ARBA" id="ARBA00022840"/>
    </source>
</evidence>
<protein>
    <recommendedName>
        <fullName evidence="12">DNA 3'-5' helicase</fullName>
        <ecNumber evidence="12">5.6.2.4</ecNumber>
    </recommendedName>
    <alternativeName>
        <fullName evidence="13">DNA 3'-5' helicase II</fullName>
    </alternativeName>
</protein>
<dbReference type="AlphaFoldDB" id="A0A037ZQT4"/>
<dbReference type="InterPro" id="IPR038726">
    <property type="entry name" value="PDDEXK_AddAB-type"/>
</dbReference>
<dbReference type="Gene3D" id="1.10.486.10">
    <property type="entry name" value="PCRA, domain 4"/>
    <property type="match status" value="1"/>
</dbReference>
<dbReference type="EMBL" id="JFKE01000001">
    <property type="protein sequence ID" value="KAJ57227.1"/>
    <property type="molecule type" value="Genomic_DNA"/>
</dbReference>
<reference evidence="19 20" key="1">
    <citation type="submission" date="2014-03" db="EMBL/GenBank/DDBJ databases">
        <title>Draft Genome Sequence of Actibacterium mucosum KCTC 23349, a Marine Alphaproteobacterium with Complex Ionic Requirements Isolated from Mediterranean Seawater at Malvarrosa Beach, Valencia, Spain.</title>
        <authorList>
            <person name="Arahal D.R."/>
            <person name="Shao Z."/>
            <person name="Lai Q."/>
            <person name="Pujalte M.J."/>
        </authorList>
    </citation>
    <scope>NUCLEOTIDE SEQUENCE [LARGE SCALE GENOMIC DNA]</scope>
    <source>
        <strain evidence="19 20">KCTC 23349</strain>
    </source>
</reference>
<comment type="catalytic activity">
    <reaction evidence="11">
        <text>Couples ATP hydrolysis with the unwinding of duplex DNA by translocating in the 3'-5' direction.</text>
        <dbReference type="EC" id="5.6.2.4"/>
    </reaction>
</comment>
<organism evidence="19 20">
    <name type="scientific">Actibacterium mucosum KCTC 23349</name>
    <dbReference type="NCBI Taxonomy" id="1454373"/>
    <lineage>
        <taxon>Bacteria</taxon>
        <taxon>Pseudomonadati</taxon>
        <taxon>Pseudomonadota</taxon>
        <taxon>Alphaproteobacteria</taxon>
        <taxon>Rhodobacterales</taxon>
        <taxon>Roseobacteraceae</taxon>
        <taxon>Actibacterium</taxon>
    </lineage>
</organism>
<proteinExistence type="predicted"/>
<feature type="compositionally biased region" description="Pro residues" evidence="16">
    <location>
        <begin position="920"/>
        <end position="929"/>
    </location>
</feature>
<dbReference type="PROSITE" id="PS51217">
    <property type="entry name" value="UVRD_HELICASE_CTER"/>
    <property type="match status" value="1"/>
</dbReference>
<keyword evidence="9" id="KW-0234">DNA repair</keyword>
<evidence type="ECO:0000256" key="13">
    <source>
        <dbReference type="ARBA" id="ARBA00034923"/>
    </source>
</evidence>
<feature type="region of interest" description="Disordered" evidence="16">
    <location>
        <begin position="917"/>
        <end position="948"/>
    </location>
</feature>
<evidence type="ECO:0000256" key="2">
    <source>
        <dbReference type="ARBA" id="ARBA00022741"/>
    </source>
</evidence>
<dbReference type="InterPro" id="IPR014017">
    <property type="entry name" value="DNA_helicase_UvrD-like_C"/>
</dbReference>
<dbReference type="Gene3D" id="3.90.320.10">
    <property type="match status" value="1"/>
</dbReference>
<evidence type="ECO:0000256" key="3">
    <source>
        <dbReference type="ARBA" id="ARBA00022763"/>
    </source>
</evidence>